<dbReference type="Proteomes" id="UP001209878">
    <property type="component" value="Unassembled WGS sequence"/>
</dbReference>
<protein>
    <submittedName>
        <fullName evidence="1">Uncharacterized protein</fullName>
    </submittedName>
</protein>
<gene>
    <name evidence="1" type="ORF">NP493_2924g00000</name>
</gene>
<reference evidence="1" key="1">
    <citation type="journal article" date="2023" name="Mol. Biol. Evol.">
        <title>Third-Generation Sequencing Reveals the Adaptive Role of the Epigenome in Three Deep-Sea Polychaetes.</title>
        <authorList>
            <person name="Perez M."/>
            <person name="Aroh O."/>
            <person name="Sun Y."/>
            <person name="Lan Y."/>
            <person name="Juniper S.K."/>
            <person name="Young C.R."/>
            <person name="Angers B."/>
            <person name="Qian P.Y."/>
        </authorList>
    </citation>
    <scope>NUCLEOTIDE SEQUENCE</scope>
    <source>
        <strain evidence="1">R07B-5</strain>
    </source>
</reference>
<evidence type="ECO:0000313" key="2">
    <source>
        <dbReference type="Proteomes" id="UP001209878"/>
    </source>
</evidence>
<sequence>MWFNNTRNPKIERRSDWVFKILNGYENIDRNIVFTVKERERARGHGVTLAKKQCRLDIRKFSFSQRTVNEWNRLSADCVGATSVNIFTNKIDIYLRRAGYT</sequence>
<accession>A0AAD9N0I6</accession>
<organism evidence="1 2">
    <name type="scientific">Ridgeia piscesae</name>
    <name type="common">Tubeworm</name>
    <dbReference type="NCBI Taxonomy" id="27915"/>
    <lineage>
        <taxon>Eukaryota</taxon>
        <taxon>Metazoa</taxon>
        <taxon>Spiralia</taxon>
        <taxon>Lophotrochozoa</taxon>
        <taxon>Annelida</taxon>
        <taxon>Polychaeta</taxon>
        <taxon>Sedentaria</taxon>
        <taxon>Canalipalpata</taxon>
        <taxon>Sabellida</taxon>
        <taxon>Siboglinidae</taxon>
        <taxon>Ridgeia</taxon>
    </lineage>
</organism>
<comment type="caution">
    <text evidence="1">The sequence shown here is derived from an EMBL/GenBank/DDBJ whole genome shotgun (WGS) entry which is preliminary data.</text>
</comment>
<name>A0AAD9N0I6_RIDPI</name>
<dbReference type="EMBL" id="JAODUO010002906">
    <property type="protein sequence ID" value="KAK2149754.1"/>
    <property type="molecule type" value="Genomic_DNA"/>
</dbReference>
<evidence type="ECO:0000313" key="1">
    <source>
        <dbReference type="EMBL" id="KAK2149754.1"/>
    </source>
</evidence>
<keyword evidence="2" id="KW-1185">Reference proteome</keyword>
<dbReference type="AlphaFoldDB" id="A0AAD9N0I6"/>
<proteinExistence type="predicted"/>